<dbReference type="EMBL" id="QGKX02000004">
    <property type="protein sequence ID" value="KAF3604441.1"/>
    <property type="molecule type" value="Genomic_DNA"/>
</dbReference>
<name>A0A8S9SRP4_BRACR</name>
<gene>
    <name evidence="1" type="ORF">F2Q69_00034952</name>
</gene>
<protein>
    <submittedName>
        <fullName evidence="1">Uncharacterized protein</fullName>
    </submittedName>
</protein>
<evidence type="ECO:0000313" key="2">
    <source>
        <dbReference type="Proteomes" id="UP000712600"/>
    </source>
</evidence>
<dbReference type="AlphaFoldDB" id="A0A8S9SRP4"/>
<reference evidence="1" key="1">
    <citation type="submission" date="2019-12" db="EMBL/GenBank/DDBJ databases">
        <title>Genome sequencing and annotation of Brassica cretica.</title>
        <authorList>
            <person name="Studholme D.J."/>
            <person name="Sarris P."/>
        </authorList>
    </citation>
    <scope>NUCLEOTIDE SEQUENCE</scope>
    <source>
        <strain evidence="1">PFS-109/04</strain>
        <tissue evidence="1">Leaf</tissue>
    </source>
</reference>
<dbReference type="Proteomes" id="UP000712600">
    <property type="component" value="Unassembled WGS sequence"/>
</dbReference>
<evidence type="ECO:0000313" key="1">
    <source>
        <dbReference type="EMBL" id="KAF3604441.1"/>
    </source>
</evidence>
<sequence length="290" mass="31975">MDSSHAARHVDVGVSLCMSLCHASGHVKRRCCPERDQFDEFRSVKVLKFDTPPGSPKNCPEAKEDSVRVQISPSRPVSFFIIKLRFCPSRDQFSPVQSSRPLGFGKVFSDQPAAYRHRTLSLLPQIGTTKPVVVRKVPPASPIENRGTAIPIEDRDRVIPDRLRLCGSRYLKLDSWQEALSNLVKSRLRVEAASSLSDTSRGVSFVTLAGSSLAHHVALPDHGVGLDGQSCSCLIIGWPVGLSYPTLGVGRPSVMFLFDCWLVGRPMSRIVQGCYRGGIRAWFRPCFGNS</sequence>
<organism evidence="1 2">
    <name type="scientific">Brassica cretica</name>
    <name type="common">Mustard</name>
    <dbReference type="NCBI Taxonomy" id="69181"/>
    <lineage>
        <taxon>Eukaryota</taxon>
        <taxon>Viridiplantae</taxon>
        <taxon>Streptophyta</taxon>
        <taxon>Embryophyta</taxon>
        <taxon>Tracheophyta</taxon>
        <taxon>Spermatophyta</taxon>
        <taxon>Magnoliopsida</taxon>
        <taxon>eudicotyledons</taxon>
        <taxon>Gunneridae</taxon>
        <taxon>Pentapetalae</taxon>
        <taxon>rosids</taxon>
        <taxon>malvids</taxon>
        <taxon>Brassicales</taxon>
        <taxon>Brassicaceae</taxon>
        <taxon>Brassiceae</taxon>
        <taxon>Brassica</taxon>
    </lineage>
</organism>
<proteinExistence type="predicted"/>
<accession>A0A8S9SRP4</accession>
<comment type="caution">
    <text evidence="1">The sequence shown here is derived from an EMBL/GenBank/DDBJ whole genome shotgun (WGS) entry which is preliminary data.</text>
</comment>